<dbReference type="PANTHER" id="PTHR44196">
    <property type="entry name" value="DEHYDROGENASE/REDUCTASE SDR FAMILY MEMBER 7B"/>
    <property type="match status" value="1"/>
</dbReference>
<gene>
    <name evidence="4" type="ORF">AB870_22700</name>
</gene>
<dbReference type="KEGG" id="pfg:AB870_22700"/>
<dbReference type="Pfam" id="PF00106">
    <property type="entry name" value="adh_short"/>
    <property type="match status" value="1"/>
</dbReference>
<dbReference type="PRINTS" id="PR00081">
    <property type="entry name" value="GDHRDH"/>
</dbReference>
<protein>
    <submittedName>
        <fullName evidence="4">Short-chain dehydrogenase</fullName>
    </submittedName>
</protein>
<dbReference type="PATRIC" id="fig|656179.3.peg.4849"/>
<dbReference type="SUPFAM" id="SSF51735">
    <property type="entry name" value="NAD(P)-binding Rossmann-fold domains"/>
    <property type="match status" value="1"/>
</dbReference>
<dbReference type="EMBL" id="CP011807">
    <property type="protein sequence ID" value="AKM32305.1"/>
    <property type="molecule type" value="Genomic_DNA"/>
</dbReference>
<dbReference type="PRINTS" id="PR00080">
    <property type="entry name" value="SDRFAMILY"/>
</dbReference>
<dbReference type="InterPro" id="IPR002347">
    <property type="entry name" value="SDR_fam"/>
</dbReference>
<dbReference type="Gene3D" id="3.40.50.720">
    <property type="entry name" value="NAD(P)-binding Rossmann-like Domain"/>
    <property type="match status" value="1"/>
</dbReference>
<dbReference type="OrthoDB" id="196630at2"/>
<dbReference type="InterPro" id="IPR036291">
    <property type="entry name" value="NAD(P)-bd_dom_sf"/>
</dbReference>
<evidence type="ECO:0000256" key="2">
    <source>
        <dbReference type="ARBA" id="ARBA00023002"/>
    </source>
</evidence>
<dbReference type="RefSeq" id="WP_047908046.1">
    <property type="nucleotide sequence ID" value="NZ_CP011807.3"/>
</dbReference>
<organism evidence="4 5">
    <name type="scientific">Pandoraea faecigallinarum</name>
    <dbReference type="NCBI Taxonomy" id="656179"/>
    <lineage>
        <taxon>Bacteria</taxon>
        <taxon>Pseudomonadati</taxon>
        <taxon>Pseudomonadota</taxon>
        <taxon>Betaproteobacteria</taxon>
        <taxon>Burkholderiales</taxon>
        <taxon>Burkholderiaceae</taxon>
        <taxon>Pandoraea</taxon>
    </lineage>
</organism>
<keyword evidence="2" id="KW-0560">Oxidoreductase</keyword>
<dbReference type="PANTHER" id="PTHR44196:SF1">
    <property type="entry name" value="DEHYDROGENASE_REDUCTASE SDR FAMILY MEMBER 7B"/>
    <property type="match status" value="1"/>
</dbReference>
<dbReference type="GO" id="GO:0016020">
    <property type="term" value="C:membrane"/>
    <property type="evidence" value="ECO:0007669"/>
    <property type="project" value="TreeGrafter"/>
</dbReference>
<sequence>MSAKDIRDASLAPERSERAELPLRGKNVLVTGGARGLGAAICENLASAGARVTLADVDRASASTTCETLAARGLDVACQCFDVRHEASVTEAVHDARARMGGLDIIVNNAGIDITAPVDEVSPNAWHDVLMTNLFGPYLMCHAAVPMMRASGGGHIVNVASTAAKRAWPNASAYHATKWGLLGLSHALHAELRDAGIKVSAIVAGGMRTPFLLDRFPDIDESTLQPPQNVANTVRFVLTQPEGTVIPEVMVLPMRETSWP</sequence>
<keyword evidence="5" id="KW-1185">Reference proteome</keyword>
<dbReference type="CDD" id="cd05233">
    <property type="entry name" value="SDR_c"/>
    <property type="match status" value="1"/>
</dbReference>
<dbReference type="STRING" id="656179.AB870_22700"/>
<reference evidence="4" key="1">
    <citation type="submission" date="2016-06" db="EMBL/GenBank/DDBJ databases">
        <title>Complete Genome Sequence of Pandoraea faecigallinarum DSM-23572.</title>
        <authorList>
            <person name="Yong D."/>
            <person name="Ee R."/>
            <person name="Lim Y.-L."/>
            <person name="Yin W.-F."/>
            <person name="Chan K.-G."/>
        </authorList>
    </citation>
    <scope>NUCLEOTIDE SEQUENCE</scope>
    <source>
        <strain evidence="4">DSM 23572</strain>
    </source>
</reference>
<evidence type="ECO:0000313" key="5">
    <source>
        <dbReference type="Proteomes" id="UP000035651"/>
    </source>
</evidence>
<dbReference type="Proteomes" id="UP000035651">
    <property type="component" value="Chromosome"/>
</dbReference>
<name>A0A0H3WXE3_9BURK</name>
<dbReference type="FunFam" id="3.40.50.720:FF:000084">
    <property type="entry name" value="Short-chain dehydrogenase reductase"/>
    <property type="match status" value="1"/>
</dbReference>
<accession>A0A0H3WXE3</accession>
<evidence type="ECO:0000256" key="3">
    <source>
        <dbReference type="RuleBase" id="RU000363"/>
    </source>
</evidence>
<proteinExistence type="inferred from homology"/>
<dbReference type="AlphaFoldDB" id="A0A0H3WXE3"/>
<dbReference type="GO" id="GO:0016491">
    <property type="term" value="F:oxidoreductase activity"/>
    <property type="evidence" value="ECO:0007669"/>
    <property type="project" value="UniProtKB-KW"/>
</dbReference>
<comment type="similarity">
    <text evidence="1 3">Belongs to the short-chain dehydrogenases/reductases (SDR) family.</text>
</comment>
<evidence type="ECO:0000313" key="4">
    <source>
        <dbReference type="EMBL" id="AKM32305.1"/>
    </source>
</evidence>
<evidence type="ECO:0000256" key="1">
    <source>
        <dbReference type="ARBA" id="ARBA00006484"/>
    </source>
</evidence>